<feature type="domain" description="RNA polymerase sigma factor 54 core-binding" evidence="10">
    <location>
        <begin position="2"/>
        <end position="55"/>
    </location>
</feature>
<evidence type="ECO:0000313" key="11">
    <source>
        <dbReference type="EMBL" id="SEI52037.1"/>
    </source>
</evidence>
<feature type="domain" description="RNA polymerase sigma factor 54 DNA-binding" evidence="9">
    <location>
        <begin position="69"/>
        <end position="223"/>
    </location>
</feature>
<organism evidence="11 12">
    <name type="scientific">Alkalibacterium gilvum</name>
    <dbReference type="NCBI Taxonomy" id="1130080"/>
    <lineage>
        <taxon>Bacteria</taxon>
        <taxon>Bacillati</taxon>
        <taxon>Bacillota</taxon>
        <taxon>Bacilli</taxon>
        <taxon>Lactobacillales</taxon>
        <taxon>Carnobacteriaceae</taxon>
        <taxon>Alkalibacterium</taxon>
    </lineage>
</organism>
<dbReference type="GO" id="GO:0016987">
    <property type="term" value="F:sigma factor activity"/>
    <property type="evidence" value="ECO:0007669"/>
    <property type="project" value="UniProtKB-KW"/>
</dbReference>
<evidence type="ECO:0000256" key="7">
    <source>
        <dbReference type="ARBA" id="ARBA00023125"/>
    </source>
</evidence>
<evidence type="ECO:0000256" key="6">
    <source>
        <dbReference type="ARBA" id="ARBA00023082"/>
    </source>
</evidence>
<evidence type="ECO:0000259" key="9">
    <source>
        <dbReference type="Pfam" id="PF04552"/>
    </source>
</evidence>
<dbReference type="Pfam" id="PF04552">
    <property type="entry name" value="Sigma54_DBD"/>
    <property type="match status" value="1"/>
</dbReference>
<dbReference type="InterPro" id="IPR000394">
    <property type="entry name" value="RNA_pol_sigma_54"/>
</dbReference>
<dbReference type="GO" id="GO:0006352">
    <property type="term" value="P:DNA-templated transcription initiation"/>
    <property type="evidence" value="ECO:0007669"/>
    <property type="project" value="InterPro"/>
</dbReference>
<dbReference type="Pfam" id="PF04963">
    <property type="entry name" value="Sigma54_CBD"/>
    <property type="match status" value="1"/>
</dbReference>
<proteinExistence type="inferred from homology"/>
<dbReference type="OrthoDB" id="9814402at2"/>
<dbReference type="PRINTS" id="PR00045">
    <property type="entry name" value="SIGMA54FCT"/>
</dbReference>
<dbReference type="STRING" id="1130080.SAMN04488113_10224"/>
<dbReference type="PANTHER" id="PTHR32248:SF4">
    <property type="entry name" value="RNA POLYMERASE SIGMA-54 FACTOR"/>
    <property type="match status" value="1"/>
</dbReference>
<dbReference type="GO" id="GO:0016779">
    <property type="term" value="F:nucleotidyltransferase activity"/>
    <property type="evidence" value="ECO:0007669"/>
    <property type="project" value="UniProtKB-KW"/>
</dbReference>
<dbReference type="InterPro" id="IPR007634">
    <property type="entry name" value="RNA_pol_sigma_54_DNA-bd"/>
</dbReference>
<keyword evidence="6" id="KW-0731">Sigma factor</keyword>
<protein>
    <submittedName>
        <fullName evidence="11">RNA polymerase sigma-54 factor</fullName>
    </submittedName>
</protein>
<reference evidence="12" key="1">
    <citation type="submission" date="2016-10" db="EMBL/GenBank/DDBJ databases">
        <authorList>
            <person name="Varghese N."/>
            <person name="Submissions S."/>
        </authorList>
    </citation>
    <scope>NUCLEOTIDE SEQUENCE [LARGE SCALE GENOMIC DNA]</scope>
    <source>
        <strain evidence="12">DSM 25751</strain>
    </source>
</reference>
<dbReference type="InterPro" id="IPR007046">
    <property type="entry name" value="RNA_pol_sigma_54_core-bd"/>
</dbReference>
<keyword evidence="5" id="KW-0805">Transcription regulation</keyword>
<comment type="similarity">
    <text evidence="1">Belongs to the sigma-54 factor family.</text>
</comment>
<dbReference type="AlphaFoldDB" id="A0A1H6RHN9"/>
<evidence type="ECO:0000313" key="12">
    <source>
        <dbReference type="Proteomes" id="UP000198564"/>
    </source>
</evidence>
<dbReference type="Proteomes" id="UP000198564">
    <property type="component" value="Unassembled WGS sequence"/>
</dbReference>
<keyword evidence="3" id="KW-0808">Transferase</keyword>
<dbReference type="EMBL" id="FNYW01000002">
    <property type="protein sequence ID" value="SEI52037.1"/>
    <property type="molecule type" value="Genomic_DNA"/>
</dbReference>
<dbReference type="GO" id="GO:0000428">
    <property type="term" value="C:DNA-directed RNA polymerase complex"/>
    <property type="evidence" value="ECO:0007669"/>
    <property type="project" value="UniProtKB-KW"/>
</dbReference>
<keyword evidence="8" id="KW-0804">Transcription</keyword>
<evidence type="ECO:0000259" key="10">
    <source>
        <dbReference type="Pfam" id="PF04963"/>
    </source>
</evidence>
<sequence length="224" mass="25604">MYSFIQKLTPSPGEAYQSTFTPFVLPELSVSIEDDELVIRETKYKTPLVSFNSRYFDELSDSDDPNLKSYIKEKKKEYDILQTSLLKRKETIKQVGTAIIMHQQAYFKEADTPLAPLQLTNLAEELNFNQSTISRAVRETYIETPYGSKELKTFLSRRSSQSGLSKDYIVKALEQLIKAEDNAKPLSDQALSDALKAEDISLSRRGVAKYRNQLDIPSSKQRKE</sequence>
<dbReference type="GO" id="GO:0001216">
    <property type="term" value="F:DNA-binding transcription activator activity"/>
    <property type="evidence" value="ECO:0007669"/>
    <property type="project" value="InterPro"/>
</dbReference>
<keyword evidence="4" id="KW-0548">Nucleotidyltransferase</keyword>
<evidence type="ECO:0000256" key="1">
    <source>
        <dbReference type="ARBA" id="ARBA00008798"/>
    </source>
</evidence>
<keyword evidence="7" id="KW-0238">DNA-binding</keyword>
<evidence type="ECO:0000256" key="2">
    <source>
        <dbReference type="ARBA" id="ARBA00022478"/>
    </source>
</evidence>
<keyword evidence="2" id="KW-0240">DNA-directed RNA polymerase</keyword>
<evidence type="ECO:0000256" key="3">
    <source>
        <dbReference type="ARBA" id="ARBA00022679"/>
    </source>
</evidence>
<dbReference type="GO" id="GO:0003677">
    <property type="term" value="F:DNA binding"/>
    <property type="evidence" value="ECO:0007669"/>
    <property type="project" value="UniProtKB-KW"/>
</dbReference>
<gene>
    <name evidence="11" type="ORF">SAMN04488113_10224</name>
</gene>
<evidence type="ECO:0000256" key="5">
    <source>
        <dbReference type="ARBA" id="ARBA00023015"/>
    </source>
</evidence>
<name>A0A1H6RHN9_9LACT</name>
<dbReference type="PANTHER" id="PTHR32248">
    <property type="entry name" value="RNA POLYMERASE SIGMA-54 FACTOR"/>
    <property type="match status" value="1"/>
</dbReference>
<dbReference type="PROSITE" id="PS50044">
    <property type="entry name" value="SIGMA54_3"/>
    <property type="match status" value="1"/>
</dbReference>
<dbReference type="Gene3D" id="1.10.10.60">
    <property type="entry name" value="Homeodomain-like"/>
    <property type="match status" value="1"/>
</dbReference>
<keyword evidence="12" id="KW-1185">Reference proteome</keyword>
<dbReference type="RefSeq" id="WP_091632146.1">
    <property type="nucleotide sequence ID" value="NZ_FNYW01000002.1"/>
</dbReference>
<evidence type="ECO:0000256" key="8">
    <source>
        <dbReference type="ARBA" id="ARBA00023163"/>
    </source>
</evidence>
<accession>A0A1H6RHN9</accession>
<evidence type="ECO:0000256" key="4">
    <source>
        <dbReference type="ARBA" id="ARBA00022695"/>
    </source>
</evidence>